<name>A0A5J9VC21_9POAL</name>
<feature type="region of interest" description="Disordered" evidence="1">
    <location>
        <begin position="88"/>
        <end position="120"/>
    </location>
</feature>
<reference evidence="2 3" key="1">
    <citation type="journal article" date="2019" name="Sci. Rep.">
        <title>A high-quality genome of Eragrostis curvula grass provides insights into Poaceae evolution and supports new strategies to enhance forage quality.</title>
        <authorList>
            <person name="Carballo J."/>
            <person name="Santos B.A.C.M."/>
            <person name="Zappacosta D."/>
            <person name="Garbus I."/>
            <person name="Selva J.P."/>
            <person name="Gallo C.A."/>
            <person name="Diaz A."/>
            <person name="Albertini E."/>
            <person name="Caccamo M."/>
            <person name="Echenique V."/>
        </authorList>
    </citation>
    <scope>NUCLEOTIDE SEQUENCE [LARGE SCALE GENOMIC DNA]</scope>
    <source>
        <strain evidence="3">cv. Victoria</strain>
        <tissue evidence="2">Leaf</tissue>
    </source>
</reference>
<protein>
    <submittedName>
        <fullName evidence="2">Uncharacterized protein</fullName>
    </submittedName>
</protein>
<dbReference type="EMBL" id="RWGY01000011">
    <property type="protein sequence ID" value="TVU33218.1"/>
    <property type="molecule type" value="Genomic_DNA"/>
</dbReference>
<feature type="region of interest" description="Disordered" evidence="1">
    <location>
        <begin position="1"/>
        <end position="46"/>
    </location>
</feature>
<organism evidence="2 3">
    <name type="scientific">Eragrostis curvula</name>
    <name type="common">weeping love grass</name>
    <dbReference type="NCBI Taxonomy" id="38414"/>
    <lineage>
        <taxon>Eukaryota</taxon>
        <taxon>Viridiplantae</taxon>
        <taxon>Streptophyta</taxon>
        <taxon>Embryophyta</taxon>
        <taxon>Tracheophyta</taxon>
        <taxon>Spermatophyta</taxon>
        <taxon>Magnoliopsida</taxon>
        <taxon>Liliopsida</taxon>
        <taxon>Poales</taxon>
        <taxon>Poaceae</taxon>
        <taxon>PACMAD clade</taxon>
        <taxon>Chloridoideae</taxon>
        <taxon>Eragrostideae</taxon>
        <taxon>Eragrostidinae</taxon>
        <taxon>Eragrostis</taxon>
    </lineage>
</organism>
<sequence>PSPSSGPTRRPSRTPSLRAPPPRALSSPSRTARRHPPLFEFDDDDSPSLVPLATCAHRLHRVAADLPEQHQLEERRFLLFFGERRRRIPRPSTPTCPHTHASSIRSVKRPKKIQRTQASRTSFEKRLGDIDLDIRVRRYKLLGRIGGP</sequence>
<comment type="caution">
    <text evidence="2">The sequence shown here is derived from an EMBL/GenBank/DDBJ whole genome shotgun (WGS) entry which is preliminary data.</text>
</comment>
<dbReference type="Proteomes" id="UP000324897">
    <property type="component" value="Chromosome 1"/>
</dbReference>
<keyword evidence="3" id="KW-1185">Reference proteome</keyword>
<gene>
    <name evidence="2" type="ORF">EJB05_25008</name>
</gene>
<evidence type="ECO:0000256" key="1">
    <source>
        <dbReference type="SAM" id="MobiDB-lite"/>
    </source>
</evidence>
<feature type="non-terminal residue" evidence="2">
    <location>
        <position position="1"/>
    </location>
</feature>
<accession>A0A5J9VC21</accession>
<evidence type="ECO:0000313" key="3">
    <source>
        <dbReference type="Proteomes" id="UP000324897"/>
    </source>
</evidence>
<evidence type="ECO:0000313" key="2">
    <source>
        <dbReference type="EMBL" id="TVU33218.1"/>
    </source>
</evidence>
<dbReference type="AlphaFoldDB" id="A0A5J9VC21"/>
<feature type="non-terminal residue" evidence="2">
    <location>
        <position position="148"/>
    </location>
</feature>
<proteinExistence type="predicted"/>
<dbReference type="Gramene" id="TVU33218">
    <property type="protein sequence ID" value="TVU33218"/>
    <property type="gene ID" value="EJB05_25008"/>
</dbReference>
<feature type="compositionally biased region" description="Low complexity" evidence="1">
    <location>
        <begin position="1"/>
        <end position="17"/>
    </location>
</feature>